<dbReference type="Proteomes" id="UP000230002">
    <property type="component" value="Unassembled WGS sequence"/>
</dbReference>
<reference evidence="1 2" key="1">
    <citation type="journal article" date="2015" name="Sci. Rep.">
        <title>Chromosome-level genome map provides insights into diverse defense mechanisms in the medicinal fungus Ganoderma sinense.</title>
        <authorList>
            <person name="Zhu Y."/>
            <person name="Xu J."/>
            <person name="Sun C."/>
            <person name="Zhou S."/>
            <person name="Xu H."/>
            <person name="Nelson D.R."/>
            <person name="Qian J."/>
            <person name="Song J."/>
            <person name="Luo H."/>
            <person name="Xiang L."/>
            <person name="Li Y."/>
            <person name="Xu Z."/>
            <person name="Ji A."/>
            <person name="Wang L."/>
            <person name="Lu S."/>
            <person name="Hayward A."/>
            <person name="Sun W."/>
            <person name="Li X."/>
            <person name="Schwartz D.C."/>
            <person name="Wang Y."/>
            <person name="Chen S."/>
        </authorList>
    </citation>
    <scope>NUCLEOTIDE SEQUENCE [LARGE SCALE GENOMIC DNA]</scope>
    <source>
        <strain evidence="1 2">ZZ0214-1</strain>
    </source>
</reference>
<evidence type="ECO:0000313" key="2">
    <source>
        <dbReference type="Proteomes" id="UP000230002"/>
    </source>
</evidence>
<keyword evidence="2" id="KW-1185">Reference proteome</keyword>
<name>A0A2G8SGJ5_9APHY</name>
<comment type="caution">
    <text evidence="1">The sequence shown here is derived from an EMBL/GenBank/DDBJ whole genome shotgun (WGS) entry which is preliminary data.</text>
</comment>
<proteinExistence type="predicted"/>
<gene>
    <name evidence="1" type="ORF">GSI_05403</name>
</gene>
<organism evidence="1 2">
    <name type="scientific">Ganoderma sinense ZZ0214-1</name>
    <dbReference type="NCBI Taxonomy" id="1077348"/>
    <lineage>
        <taxon>Eukaryota</taxon>
        <taxon>Fungi</taxon>
        <taxon>Dikarya</taxon>
        <taxon>Basidiomycota</taxon>
        <taxon>Agaricomycotina</taxon>
        <taxon>Agaricomycetes</taxon>
        <taxon>Polyporales</taxon>
        <taxon>Polyporaceae</taxon>
        <taxon>Ganoderma</taxon>
    </lineage>
</organism>
<dbReference type="AlphaFoldDB" id="A0A2G8SGJ5"/>
<evidence type="ECO:0000313" key="1">
    <source>
        <dbReference type="EMBL" id="PIL32698.1"/>
    </source>
</evidence>
<dbReference type="EMBL" id="AYKW01000010">
    <property type="protein sequence ID" value="PIL32698.1"/>
    <property type="molecule type" value="Genomic_DNA"/>
</dbReference>
<sequence length="67" mass="6926">MTLCRAPVLDAKGKGHAAVLEEIVDKSNNELPELVDVAGSSDEDKGGCASAALVQALTDLARQQCAM</sequence>
<accession>A0A2G8SGJ5</accession>
<protein>
    <submittedName>
        <fullName evidence="1">Uncharacterized protein</fullName>
    </submittedName>
</protein>